<dbReference type="GO" id="GO:0031122">
    <property type="term" value="P:cytoplasmic microtubule organization"/>
    <property type="evidence" value="ECO:0007669"/>
    <property type="project" value="TreeGrafter"/>
</dbReference>
<reference evidence="6 7" key="1">
    <citation type="submission" date="2017-04" db="EMBL/GenBank/DDBJ databases">
        <title>Genome Sequence of the Model Brown-Rot Fungus Postia placenta SB12.</title>
        <authorList>
            <consortium name="DOE Joint Genome Institute"/>
            <person name="Gaskell J."/>
            <person name="Kersten P."/>
            <person name="Larrondo L.F."/>
            <person name="Canessa P."/>
            <person name="Martinez D."/>
            <person name="Hibbett D."/>
            <person name="Schmoll M."/>
            <person name="Kubicek C.P."/>
            <person name="Martinez A.T."/>
            <person name="Yadav J."/>
            <person name="Master E."/>
            <person name="Magnuson J.K."/>
            <person name="James T."/>
            <person name="Yaver D."/>
            <person name="Berka R."/>
            <person name="Labutti K."/>
            <person name="Lipzen A."/>
            <person name="Aerts A."/>
            <person name="Barry K."/>
            <person name="Henrissat B."/>
            <person name="Blanchette R."/>
            <person name="Grigoriev I."/>
            <person name="Cullen D."/>
        </authorList>
    </citation>
    <scope>NUCLEOTIDE SEQUENCE [LARGE SCALE GENOMIC DNA]</scope>
    <source>
        <strain evidence="6 7">MAD-698-R-SB12</strain>
    </source>
</reference>
<dbReference type="Gene3D" id="3.10.20.90">
    <property type="entry name" value="Phosphatidylinositol 3-kinase Catalytic Subunit, Chain A, domain 1"/>
    <property type="match status" value="1"/>
</dbReference>
<dbReference type="GO" id="GO:0035371">
    <property type="term" value="C:microtubule plus-end"/>
    <property type="evidence" value="ECO:0007669"/>
    <property type="project" value="TreeGrafter"/>
</dbReference>
<protein>
    <recommendedName>
        <fullName evidence="5">CAP-Gly domain-containing protein</fullName>
    </recommendedName>
</protein>
<sequence>MRASNPITVKVFVTSPDTRSERRFDLHITVEQLKNKLELITGIPVQNQLIQVFNGENDSTPVAILEDNIKPIGFYGLRDWQVLKVIDLDPATSFTGQLSDVSQVQKFELSEAEYAQRQDTVLAYKQRHKIGRFADNEQDETAGSAPQLDIPLGSRCEVETSEENFHKRGIVRFIGPTTFAKGGAWVGIEYDEPIGKNDGSVQGERYFTCKPNYGVFVRPERVKFGDFPPEEIDFDDEEM</sequence>
<dbReference type="InterPro" id="IPR000626">
    <property type="entry name" value="Ubiquitin-like_dom"/>
</dbReference>
<dbReference type="InterPro" id="IPR045172">
    <property type="entry name" value="TBCB_Ubl"/>
</dbReference>
<dbReference type="InterPro" id="IPR029071">
    <property type="entry name" value="Ubiquitin-like_domsf"/>
</dbReference>
<dbReference type="OrthoDB" id="5295208at2759"/>
<dbReference type="SUPFAM" id="SSF74924">
    <property type="entry name" value="Cap-Gly domain"/>
    <property type="match status" value="1"/>
</dbReference>
<dbReference type="Gene3D" id="2.30.30.190">
    <property type="entry name" value="CAP Gly-rich-like domain"/>
    <property type="match status" value="1"/>
</dbReference>
<keyword evidence="3" id="KW-0143">Chaperone</keyword>
<dbReference type="GO" id="GO:0043014">
    <property type="term" value="F:alpha-tubulin binding"/>
    <property type="evidence" value="ECO:0007669"/>
    <property type="project" value="InterPro"/>
</dbReference>
<dbReference type="GeneID" id="36323646"/>
<evidence type="ECO:0000313" key="7">
    <source>
        <dbReference type="Proteomes" id="UP000194127"/>
    </source>
</evidence>
<dbReference type="PANTHER" id="PTHR18916:SF85">
    <property type="entry name" value="TUBULIN-FOLDING COFACTOR B"/>
    <property type="match status" value="1"/>
</dbReference>
<evidence type="ECO:0000256" key="3">
    <source>
        <dbReference type="ARBA" id="ARBA00023186"/>
    </source>
</evidence>
<dbReference type="InterPro" id="IPR036859">
    <property type="entry name" value="CAP-Gly_dom_sf"/>
</dbReference>
<dbReference type="Pfam" id="PF14560">
    <property type="entry name" value="Ubiquitin_2"/>
    <property type="match status" value="1"/>
</dbReference>
<dbReference type="PROSITE" id="PS50245">
    <property type="entry name" value="CAP_GLY_2"/>
    <property type="match status" value="1"/>
</dbReference>
<evidence type="ECO:0000313" key="6">
    <source>
        <dbReference type="EMBL" id="OSX64049.1"/>
    </source>
</evidence>
<organism evidence="6 7">
    <name type="scientific">Postia placenta MAD-698-R-SB12</name>
    <dbReference type="NCBI Taxonomy" id="670580"/>
    <lineage>
        <taxon>Eukaryota</taxon>
        <taxon>Fungi</taxon>
        <taxon>Dikarya</taxon>
        <taxon>Basidiomycota</taxon>
        <taxon>Agaricomycotina</taxon>
        <taxon>Agaricomycetes</taxon>
        <taxon>Polyporales</taxon>
        <taxon>Adustoporiaceae</taxon>
        <taxon>Rhodonia</taxon>
    </lineage>
</organism>
<evidence type="ECO:0000256" key="2">
    <source>
        <dbReference type="ARBA" id="ARBA00022490"/>
    </source>
</evidence>
<dbReference type="GO" id="GO:0005829">
    <property type="term" value="C:cytosol"/>
    <property type="evidence" value="ECO:0007669"/>
    <property type="project" value="UniProtKB-ARBA"/>
</dbReference>
<dbReference type="PROSITE" id="PS00845">
    <property type="entry name" value="CAP_GLY_1"/>
    <property type="match status" value="1"/>
</dbReference>
<comment type="subcellular location">
    <subcellularLocation>
        <location evidence="1">Cytoplasm</location>
    </subcellularLocation>
</comment>
<dbReference type="STRING" id="670580.A0A1X6N5X1"/>
<dbReference type="SUPFAM" id="SSF54236">
    <property type="entry name" value="Ubiquitin-like"/>
    <property type="match status" value="1"/>
</dbReference>
<dbReference type="FunFam" id="2.30.30.190:FF:000013">
    <property type="entry name" value="Tubulin-folding cofactor B"/>
    <property type="match status" value="1"/>
</dbReference>
<dbReference type="Proteomes" id="UP000194127">
    <property type="component" value="Unassembled WGS sequence"/>
</dbReference>
<dbReference type="GO" id="GO:0005634">
    <property type="term" value="C:nucleus"/>
    <property type="evidence" value="ECO:0007669"/>
    <property type="project" value="TreeGrafter"/>
</dbReference>
<keyword evidence="2" id="KW-0963">Cytoplasm</keyword>
<dbReference type="SMART" id="SM01052">
    <property type="entry name" value="CAP_GLY"/>
    <property type="match status" value="1"/>
</dbReference>
<accession>A0A1X6N5X1</accession>
<dbReference type="Pfam" id="PF01302">
    <property type="entry name" value="CAP_GLY"/>
    <property type="match status" value="1"/>
</dbReference>
<evidence type="ECO:0000259" key="5">
    <source>
        <dbReference type="PROSITE" id="PS50245"/>
    </source>
</evidence>
<evidence type="ECO:0000256" key="4">
    <source>
        <dbReference type="ARBA" id="ARBA00025779"/>
    </source>
</evidence>
<dbReference type="GO" id="GO:0005938">
    <property type="term" value="C:cell cortex"/>
    <property type="evidence" value="ECO:0007669"/>
    <property type="project" value="TreeGrafter"/>
</dbReference>
<comment type="similarity">
    <text evidence="4">Belongs to the TBCB family.</text>
</comment>
<dbReference type="CDD" id="cd01789">
    <property type="entry name" value="Ubl_TBCB"/>
    <property type="match status" value="1"/>
</dbReference>
<gene>
    <name evidence="6" type="ORF">POSPLADRAFT_1045181</name>
</gene>
<evidence type="ECO:0000256" key="1">
    <source>
        <dbReference type="ARBA" id="ARBA00004496"/>
    </source>
</evidence>
<feature type="domain" description="CAP-Gly" evidence="5">
    <location>
        <begin position="176"/>
        <end position="218"/>
    </location>
</feature>
<keyword evidence="7" id="KW-1185">Reference proteome</keyword>
<dbReference type="AlphaFoldDB" id="A0A1X6N5X1"/>
<dbReference type="RefSeq" id="XP_024340843.1">
    <property type="nucleotide sequence ID" value="XM_024478696.1"/>
</dbReference>
<dbReference type="PANTHER" id="PTHR18916">
    <property type="entry name" value="DYNACTIN 1-RELATED MICROTUBULE-BINDING"/>
    <property type="match status" value="1"/>
</dbReference>
<dbReference type="GO" id="GO:0007023">
    <property type="term" value="P:post-chaperonin tubulin folding pathway"/>
    <property type="evidence" value="ECO:0007669"/>
    <property type="project" value="InterPro"/>
</dbReference>
<dbReference type="EMBL" id="KZ110594">
    <property type="protein sequence ID" value="OSX64049.1"/>
    <property type="molecule type" value="Genomic_DNA"/>
</dbReference>
<dbReference type="InterPro" id="IPR000938">
    <property type="entry name" value="CAP-Gly_domain"/>
</dbReference>
<dbReference type="GO" id="GO:0007021">
    <property type="term" value="P:tubulin complex assembly"/>
    <property type="evidence" value="ECO:0007669"/>
    <property type="project" value="InterPro"/>
</dbReference>
<dbReference type="GO" id="GO:0051010">
    <property type="term" value="F:microtubule plus-end binding"/>
    <property type="evidence" value="ECO:0007669"/>
    <property type="project" value="TreeGrafter"/>
</dbReference>
<name>A0A1X6N5X1_9APHY</name>
<proteinExistence type="inferred from homology"/>